<dbReference type="InParanoid" id="G9NBH9"/>
<dbReference type="GO" id="GO:0045944">
    <property type="term" value="P:positive regulation of transcription by RNA polymerase II"/>
    <property type="evidence" value="ECO:0007669"/>
    <property type="project" value="TreeGrafter"/>
</dbReference>
<feature type="compositionally biased region" description="Polar residues" evidence="2">
    <location>
        <begin position="112"/>
        <end position="130"/>
    </location>
</feature>
<name>G9NBH9_HYPVG</name>
<dbReference type="STRING" id="413071.G9NBH9"/>
<feature type="compositionally biased region" description="Polar residues" evidence="2">
    <location>
        <begin position="93"/>
        <end position="103"/>
    </location>
</feature>
<accession>G9NBH9</accession>
<protein>
    <recommendedName>
        <fullName evidence="3">Zn(2)-C6 fungal-type domain-containing protein</fullName>
    </recommendedName>
</protein>
<dbReference type="SUPFAM" id="SSF57701">
    <property type="entry name" value="Zn2/Cys6 DNA-binding domain"/>
    <property type="match status" value="1"/>
</dbReference>
<dbReference type="GO" id="GO:0009074">
    <property type="term" value="P:aromatic amino acid family catabolic process"/>
    <property type="evidence" value="ECO:0007669"/>
    <property type="project" value="TreeGrafter"/>
</dbReference>
<dbReference type="SMART" id="SM00066">
    <property type="entry name" value="GAL4"/>
    <property type="match status" value="1"/>
</dbReference>
<feature type="region of interest" description="Disordered" evidence="2">
    <location>
        <begin position="69"/>
        <end position="162"/>
    </location>
</feature>
<gene>
    <name evidence="4" type="ORF">TRIVIDRAFT_123522</name>
</gene>
<dbReference type="CDD" id="cd00067">
    <property type="entry name" value="GAL4"/>
    <property type="match status" value="1"/>
</dbReference>
<dbReference type="CDD" id="cd12148">
    <property type="entry name" value="fungal_TF_MHR"/>
    <property type="match status" value="1"/>
</dbReference>
<feature type="domain" description="Zn(2)-C6 fungal-type" evidence="3">
    <location>
        <begin position="7"/>
        <end position="44"/>
    </location>
</feature>
<dbReference type="VEuPathDB" id="FungiDB:TRIVIDRAFT_123522"/>
<dbReference type="RefSeq" id="XP_013950379.1">
    <property type="nucleotide sequence ID" value="XM_014094904.1"/>
</dbReference>
<dbReference type="InterPro" id="IPR036864">
    <property type="entry name" value="Zn2-C6_fun-type_DNA-bd_sf"/>
</dbReference>
<dbReference type="Gene3D" id="4.10.240.10">
    <property type="entry name" value="Zn(2)-C6 fungal-type DNA-binding domain"/>
    <property type="match status" value="1"/>
</dbReference>
<dbReference type="AlphaFoldDB" id="G9NBH9"/>
<evidence type="ECO:0000313" key="4">
    <source>
        <dbReference type="EMBL" id="EHK16184.1"/>
    </source>
</evidence>
<evidence type="ECO:0000256" key="1">
    <source>
        <dbReference type="ARBA" id="ARBA00023242"/>
    </source>
</evidence>
<comment type="caution">
    <text evidence="4">The sequence shown here is derived from an EMBL/GenBank/DDBJ whole genome shotgun (WGS) entry which is preliminary data.</text>
</comment>
<dbReference type="GO" id="GO:0000981">
    <property type="term" value="F:DNA-binding transcription factor activity, RNA polymerase II-specific"/>
    <property type="evidence" value="ECO:0007669"/>
    <property type="project" value="InterPro"/>
</dbReference>
<proteinExistence type="predicted"/>
<feature type="non-terminal residue" evidence="4">
    <location>
        <position position="1"/>
    </location>
</feature>
<dbReference type="Proteomes" id="UP000007115">
    <property type="component" value="Unassembled WGS sequence"/>
</dbReference>
<dbReference type="InterPro" id="IPR052780">
    <property type="entry name" value="AAA_Catabolism_Regulators"/>
</dbReference>
<dbReference type="HOGENOM" id="CLU_007201_2_1_1"/>
<feature type="non-terminal residue" evidence="4">
    <location>
        <position position="709"/>
    </location>
</feature>
<sequence>FKRAYQACSNCRRRKVKCIMECNGQGLLQASCTRCRRELRHCTFSAERNSQTNPPDAGDVQRTVNVIEDTPTHPGEVTRQRPRHASPEDLIHVQTQGETTASGGSRKRQRQSPRSITSRVVFNTPDTESPGQERECQLPPTGRSTQQSGLPPISATHEHNLRPETYIRSNNISSRAPDPTEGVNINVQLTNRHSSSTERVITSEPWLAVRHPLSSSSPDTERLWSSWHFVRTGLITAQEAVTYIDLFFKNMNSMSPILHPFYSDHTKHGDLISREPVLCCAIIALSARYHILDVNGAVIRGFYIHDRLWEHCQSLFQRLVWNQRRAIKEQMAHLGTIESLLLAAEWHPRCVHLPMETEYWQPDMALSDDEQTTCHSKGLKCRILPNKWLREVEEAAQRSDRMSWMLLGNALSLGHELDIFSDQDDPPADVLDSASEMSFANFLRLRRHRVGKLLFVYISQLASRIGCSLPRTPFHDSVLSSLRNPESSLDHEWHEYMTLWIELSRLIRSSSDFLFPSKKVTQELLRSGRYAAFLGHFRPLLSQWWDRFKTHASKKIFRALILVDYHFVRVYINSLALQAVAGRMWKDDGRMRNLQLKDSQDSDFVREVIDASSRVLEMVIELSRDGNLKYLPARIFIRVASASMYLINALALGVRGNELDRLLGLLDRTVEALCLNSVDDVHLGFRYAVLLKENTKGLRERFIRVNPPP</sequence>
<keyword evidence="5" id="KW-1185">Reference proteome</keyword>
<dbReference type="GeneID" id="25787268"/>
<dbReference type="InterPro" id="IPR001138">
    <property type="entry name" value="Zn2Cys6_DnaBD"/>
</dbReference>
<dbReference type="GO" id="GO:0008270">
    <property type="term" value="F:zinc ion binding"/>
    <property type="evidence" value="ECO:0007669"/>
    <property type="project" value="InterPro"/>
</dbReference>
<evidence type="ECO:0000313" key="5">
    <source>
        <dbReference type="Proteomes" id="UP000007115"/>
    </source>
</evidence>
<dbReference type="PANTHER" id="PTHR31644:SF3">
    <property type="entry name" value="ZN(II)2CYS6 TRANSCRIPTION FACTOR (EUROFUNG)"/>
    <property type="match status" value="1"/>
</dbReference>
<reference evidence="4 5" key="1">
    <citation type="journal article" date="2011" name="Genome Biol.">
        <title>Comparative genome sequence analysis underscores mycoparasitism as the ancestral life style of Trichoderma.</title>
        <authorList>
            <person name="Kubicek C.P."/>
            <person name="Herrera-Estrella A."/>
            <person name="Seidl-Seiboth V."/>
            <person name="Martinez D.A."/>
            <person name="Druzhinina I.S."/>
            <person name="Thon M."/>
            <person name="Zeilinger S."/>
            <person name="Casas-Flores S."/>
            <person name="Horwitz B.A."/>
            <person name="Mukherjee P.K."/>
            <person name="Mukherjee M."/>
            <person name="Kredics L."/>
            <person name="Alcaraz L.D."/>
            <person name="Aerts A."/>
            <person name="Antal Z."/>
            <person name="Atanasova L."/>
            <person name="Cervantes-Badillo M.G."/>
            <person name="Challacombe J."/>
            <person name="Chertkov O."/>
            <person name="McCluskey K."/>
            <person name="Coulpier F."/>
            <person name="Deshpande N."/>
            <person name="von Doehren H."/>
            <person name="Ebbole D.J."/>
            <person name="Esquivel-Naranjo E.U."/>
            <person name="Fekete E."/>
            <person name="Flipphi M."/>
            <person name="Glaser F."/>
            <person name="Gomez-Rodriguez E.Y."/>
            <person name="Gruber S."/>
            <person name="Han C."/>
            <person name="Henrissat B."/>
            <person name="Hermosa R."/>
            <person name="Hernandez-Onate M."/>
            <person name="Karaffa L."/>
            <person name="Kosti I."/>
            <person name="Le Crom S."/>
            <person name="Lindquist E."/>
            <person name="Lucas S."/>
            <person name="Luebeck M."/>
            <person name="Luebeck P.S."/>
            <person name="Margeot A."/>
            <person name="Metz B."/>
            <person name="Misra M."/>
            <person name="Nevalainen H."/>
            <person name="Omann M."/>
            <person name="Packer N."/>
            <person name="Perrone G."/>
            <person name="Uresti-Rivera E.E."/>
            <person name="Salamov A."/>
            <person name="Schmoll M."/>
            <person name="Seiboth B."/>
            <person name="Shapiro H."/>
            <person name="Sukno S."/>
            <person name="Tamayo-Ramos J.A."/>
            <person name="Tisch D."/>
            <person name="Wiest A."/>
            <person name="Wilkinson H.H."/>
            <person name="Zhang M."/>
            <person name="Coutinho P.M."/>
            <person name="Kenerley C.M."/>
            <person name="Monte E."/>
            <person name="Baker S.E."/>
            <person name="Grigoriev I.V."/>
        </authorList>
    </citation>
    <scope>NUCLEOTIDE SEQUENCE [LARGE SCALE GENOMIC DNA]</scope>
    <source>
        <strain evidence="5">Gv29-8 / FGSC 10586</strain>
    </source>
</reference>
<organism evidence="4 5">
    <name type="scientific">Hypocrea virens (strain Gv29-8 / FGSC 10586)</name>
    <name type="common">Gliocladium virens</name>
    <name type="synonym">Trichoderma virens</name>
    <dbReference type="NCBI Taxonomy" id="413071"/>
    <lineage>
        <taxon>Eukaryota</taxon>
        <taxon>Fungi</taxon>
        <taxon>Dikarya</taxon>
        <taxon>Ascomycota</taxon>
        <taxon>Pezizomycotina</taxon>
        <taxon>Sordariomycetes</taxon>
        <taxon>Hypocreomycetidae</taxon>
        <taxon>Hypocreales</taxon>
        <taxon>Hypocreaceae</taxon>
        <taxon>Trichoderma</taxon>
    </lineage>
</organism>
<evidence type="ECO:0000259" key="3">
    <source>
        <dbReference type="PROSITE" id="PS50048"/>
    </source>
</evidence>
<evidence type="ECO:0000256" key="2">
    <source>
        <dbReference type="SAM" id="MobiDB-lite"/>
    </source>
</evidence>
<dbReference type="PROSITE" id="PS50048">
    <property type="entry name" value="ZN2_CY6_FUNGAL_2"/>
    <property type="match status" value="1"/>
</dbReference>
<dbReference type="OrthoDB" id="2262349at2759"/>
<dbReference type="FunCoup" id="G9NBH9">
    <property type="interactions" value="283"/>
</dbReference>
<dbReference type="eggNOG" id="ENOG502QQTI">
    <property type="taxonomic scope" value="Eukaryota"/>
</dbReference>
<dbReference type="GO" id="GO:0005634">
    <property type="term" value="C:nucleus"/>
    <property type="evidence" value="ECO:0007669"/>
    <property type="project" value="TreeGrafter"/>
</dbReference>
<dbReference type="PANTHER" id="PTHR31644">
    <property type="entry name" value="TRANSCRIPTIONAL ACTIVATOR ARO80-RELATED"/>
    <property type="match status" value="1"/>
</dbReference>
<dbReference type="EMBL" id="ABDF02000091">
    <property type="protein sequence ID" value="EHK16184.1"/>
    <property type="molecule type" value="Genomic_DNA"/>
</dbReference>
<keyword evidence="1" id="KW-0539">Nucleus</keyword>
<dbReference type="OMA" id="IWAEAST"/>